<feature type="transmembrane region" description="Helical" evidence="8">
    <location>
        <begin position="171"/>
        <end position="195"/>
    </location>
</feature>
<feature type="transmembrane region" description="Helical" evidence="8">
    <location>
        <begin position="123"/>
        <end position="145"/>
    </location>
</feature>
<keyword evidence="3" id="KW-0813">Transport</keyword>
<comment type="caution">
    <text evidence="9">The sequence shown here is derived from an EMBL/GenBank/DDBJ whole genome shotgun (WGS) entry which is preliminary data.</text>
</comment>
<sequence>MGLASLFVGVSSVSPGLLWAEGGTGPATEVLLTSRLPRTLALALAGTGLALAGLVLQVLVRNRFVEPSTVGTTESASLGILLVMLLAPGLPVPARMAVAAGFGLAGTGLFLLVLRRVPQRSPLMVPLIGLLLSGVIGAVTTFIAYRTDMLQSLGAWSTGDFSIVLQGRYELLWIVAGLTLVTAVFADQITLAGLGRDMAIGLGVNHGAIRALGLVLVALLSAAVIVTVGIVPFLGLVVPNVVSLIMGDNLRRTLPVVCLSGAALVMACDIVGRLVVRPYEMPIGLTMGIVGSAAFLWLLTRRRGHGA</sequence>
<dbReference type="Gene3D" id="1.10.3470.10">
    <property type="entry name" value="ABC transporter involved in vitamin B12 uptake, BtuC"/>
    <property type="match status" value="1"/>
</dbReference>
<dbReference type="CDD" id="cd06550">
    <property type="entry name" value="TM_ABC_iron-siderophores_like"/>
    <property type="match status" value="1"/>
</dbReference>
<dbReference type="PANTHER" id="PTHR30472:SF27">
    <property type="entry name" value="PETROBACTIN IMPORT SYSTEM PERMEASE PROTEIN YCLN"/>
    <property type="match status" value="1"/>
</dbReference>
<dbReference type="GO" id="GO:0022857">
    <property type="term" value="F:transmembrane transporter activity"/>
    <property type="evidence" value="ECO:0007669"/>
    <property type="project" value="InterPro"/>
</dbReference>
<dbReference type="PANTHER" id="PTHR30472">
    <property type="entry name" value="FERRIC ENTEROBACTIN TRANSPORT SYSTEM PERMEASE PROTEIN"/>
    <property type="match status" value="1"/>
</dbReference>
<dbReference type="InterPro" id="IPR000522">
    <property type="entry name" value="ABC_transptr_permease_BtuC"/>
</dbReference>
<comment type="subcellular location">
    <subcellularLocation>
        <location evidence="1">Cell membrane</location>
        <topology evidence="1">Multi-pass membrane protein</topology>
    </subcellularLocation>
</comment>
<feature type="transmembrane region" description="Helical" evidence="8">
    <location>
        <begin position="254"/>
        <end position="276"/>
    </location>
</feature>
<dbReference type="GO" id="GO:0033214">
    <property type="term" value="P:siderophore-iron import into cell"/>
    <property type="evidence" value="ECO:0007669"/>
    <property type="project" value="TreeGrafter"/>
</dbReference>
<keyword evidence="5 8" id="KW-0812">Transmembrane</keyword>
<dbReference type="SUPFAM" id="SSF81345">
    <property type="entry name" value="ABC transporter involved in vitamin B12 uptake, BtuC"/>
    <property type="match status" value="1"/>
</dbReference>
<gene>
    <name evidence="9" type="ORF">DDE23_14095</name>
</gene>
<keyword evidence="4" id="KW-1003">Cell membrane</keyword>
<keyword evidence="7 8" id="KW-0472">Membrane</keyword>
<feature type="transmembrane region" description="Helical" evidence="8">
    <location>
        <begin position="72"/>
        <end position="90"/>
    </location>
</feature>
<dbReference type="EMBL" id="QDDR01000007">
    <property type="protein sequence ID" value="PVE46812.1"/>
    <property type="molecule type" value="Genomic_DNA"/>
</dbReference>
<feature type="transmembrane region" description="Helical" evidence="8">
    <location>
        <begin position="283"/>
        <end position="300"/>
    </location>
</feature>
<dbReference type="GO" id="GO:0005886">
    <property type="term" value="C:plasma membrane"/>
    <property type="evidence" value="ECO:0007669"/>
    <property type="project" value="UniProtKB-SubCell"/>
</dbReference>
<evidence type="ECO:0000313" key="10">
    <source>
        <dbReference type="Proteomes" id="UP000244810"/>
    </source>
</evidence>
<dbReference type="Pfam" id="PF01032">
    <property type="entry name" value="FecCD"/>
    <property type="match status" value="1"/>
</dbReference>
<feature type="transmembrane region" description="Helical" evidence="8">
    <location>
        <begin position="39"/>
        <end position="60"/>
    </location>
</feature>
<dbReference type="AlphaFoldDB" id="A0A2T7UQ64"/>
<dbReference type="OrthoDB" id="9811975at2"/>
<keyword evidence="10" id="KW-1185">Reference proteome</keyword>
<evidence type="ECO:0000256" key="1">
    <source>
        <dbReference type="ARBA" id="ARBA00004651"/>
    </source>
</evidence>
<evidence type="ECO:0000256" key="2">
    <source>
        <dbReference type="ARBA" id="ARBA00007935"/>
    </source>
</evidence>
<comment type="similarity">
    <text evidence="2">Belongs to the binding-protein-dependent transport system permease family. FecCD subfamily.</text>
</comment>
<evidence type="ECO:0000256" key="4">
    <source>
        <dbReference type="ARBA" id="ARBA00022475"/>
    </source>
</evidence>
<name>A0A2T7UQ64_9RHOB</name>
<evidence type="ECO:0000256" key="6">
    <source>
        <dbReference type="ARBA" id="ARBA00022989"/>
    </source>
</evidence>
<organism evidence="9 10">
    <name type="scientific">Pararhodobacter aggregans</name>
    <dbReference type="NCBI Taxonomy" id="404875"/>
    <lineage>
        <taxon>Bacteria</taxon>
        <taxon>Pseudomonadati</taxon>
        <taxon>Pseudomonadota</taxon>
        <taxon>Alphaproteobacteria</taxon>
        <taxon>Rhodobacterales</taxon>
        <taxon>Paracoccaceae</taxon>
        <taxon>Pararhodobacter</taxon>
    </lineage>
</organism>
<proteinExistence type="inferred from homology"/>
<dbReference type="InterPro" id="IPR037294">
    <property type="entry name" value="ABC_BtuC-like"/>
</dbReference>
<reference evidence="9 10" key="1">
    <citation type="journal article" date="2011" name="Syst. Appl. Microbiol.">
        <title>Defluviimonas denitrificans gen. nov., sp. nov., and Pararhodobacter aggregans gen. nov., sp. nov., non-phototrophic Rhodobacteraceae from the biofilter of a marine aquaculture.</title>
        <authorList>
            <person name="Foesel B.U."/>
            <person name="Drake H.L."/>
            <person name="Schramm A."/>
        </authorList>
    </citation>
    <scope>NUCLEOTIDE SEQUENCE [LARGE SCALE GENOMIC DNA]</scope>
    <source>
        <strain evidence="9 10">D1-19</strain>
    </source>
</reference>
<feature type="transmembrane region" description="Helical" evidence="8">
    <location>
        <begin position="207"/>
        <end position="234"/>
    </location>
</feature>
<evidence type="ECO:0000256" key="5">
    <source>
        <dbReference type="ARBA" id="ARBA00022692"/>
    </source>
</evidence>
<feature type="transmembrane region" description="Helical" evidence="8">
    <location>
        <begin position="96"/>
        <end position="114"/>
    </location>
</feature>
<evidence type="ECO:0000313" key="9">
    <source>
        <dbReference type="EMBL" id="PVE46812.1"/>
    </source>
</evidence>
<keyword evidence="6 8" id="KW-1133">Transmembrane helix</keyword>
<dbReference type="Proteomes" id="UP000244810">
    <property type="component" value="Unassembled WGS sequence"/>
</dbReference>
<accession>A0A2T7UQ64</accession>
<evidence type="ECO:0000256" key="7">
    <source>
        <dbReference type="ARBA" id="ARBA00023136"/>
    </source>
</evidence>
<protein>
    <submittedName>
        <fullName evidence="9">Iron ABC transporter permease</fullName>
    </submittedName>
</protein>
<evidence type="ECO:0000256" key="8">
    <source>
        <dbReference type="SAM" id="Phobius"/>
    </source>
</evidence>
<evidence type="ECO:0000256" key="3">
    <source>
        <dbReference type="ARBA" id="ARBA00022448"/>
    </source>
</evidence>